<evidence type="ECO:0000313" key="2">
    <source>
        <dbReference type="Proteomes" id="UP000029121"/>
    </source>
</evidence>
<dbReference type="AlphaFoldDB" id="R0GBW6"/>
<name>R0GBW6_9BRAS</name>
<protein>
    <submittedName>
        <fullName evidence="1">Uncharacterized protein</fullName>
    </submittedName>
</protein>
<dbReference type="EMBL" id="KB870807">
    <property type="protein sequence ID" value="EOA33091.1"/>
    <property type="molecule type" value="Genomic_DNA"/>
</dbReference>
<dbReference type="Proteomes" id="UP000029121">
    <property type="component" value="Unassembled WGS sequence"/>
</dbReference>
<accession>R0GBW6</accession>
<organism evidence="1 2">
    <name type="scientific">Capsella rubella</name>
    <dbReference type="NCBI Taxonomy" id="81985"/>
    <lineage>
        <taxon>Eukaryota</taxon>
        <taxon>Viridiplantae</taxon>
        <taxon>Streptophyta</taxon>
        <taxon>Embryophyta</taxon>
        <taxon>Tracheophyta</taxon>
        <taxon>Spermatophyta</taxon>
        <taxon>Magnoliopsida</taxon>
        <taxon>eudicotyledons</taxon>
        <taxon>Gunneridae</taxon>
        <taxon>Pentapetalae</taxon>
        <taxon>rosids</taxon>
        <taxon>malvids</taxon>
        <taxon>Brassicales</taxon>
        <taxon>Brassicaceae</taxon>
        <taxon>Camelineae</taxon>
        <taxon>Capsella</taxon>
    </lineage>
</organism>
<proteinExistence type="predicted"/>
<gene>
    <name evidence="1" type="ORF">CARUB_v10016429mg</name>
</gene>
<reference evidence="2" key="1">
    <citation type="journal article" date="2013" name="Nat. Genet.">
        <title>The Capsella rubella genome and the genomic consequences of rapid mating system evolution.</title>
        <authorList>
            <person name="Slotte T."/>
            <person name="Hazzouri K.M."/>
            <person name="Agren J.A."/>
            <person name="Koenig D."/>
            <person name="Maumus F."/>
            <person name="Guo Y.L."/>
            <person name="Steige K."/>
            <person name="Platts A.E."/>
            <person name="Escobar J.S."/>
            <person name="Newman L.K."/>
            <person name="Wang W."/>
            <person name="Mandakova T."/>
            <person name="Vello E."/>
            <person name="Smith L.M."/>
            <person name="Henz S.R."/>
            <person name="Steffen J."/>
            <person name="Takuno S."/>
            <person name="Brandvain Y."/>
            <person name="Coop G."/>
            <person name="Andolfatto P."/>
            <person name="Hu T.T."/>
            <person name="Blanchette M."/>
            <person name="Clark R.M."/>
            <person name="Quesneville H."/>
            <person name="Nordborg M."/>
            <person name="Gaut B.S."/>
            <person name="Lysak M.A."/>
            <person name="Jenkins J."/>
            <person name="Grimwood J."/>
            <person name="Chapman J."/>
            <person name="Prochnik S."/>
            <person name="Shu S."/>
            <person name="Rokhsar D."/>
            <person name="Schmutz J."/>
            <person name="Weigel D."/>
            <person name="Wright S.I."/>
        </authorList>
    </citation>
    <scope>NUCLEOTIDE SEQUENCE [LARGE SCALE GENOMIC DNA]</scope>
    <source>
        <strain evidence="2">cv. Monte Gargano</strain>
    </source>
</reference>
<keyword evidence="2" id="KW-1185">Reference proteome</keyword>
<sequence>MNAMQRIYRLGEGNAKEAAYEKADSLVMIKASDAKDMAYAKPGDANYSGLRESGPRAYDNVGSVYGNEQKARDSG</sequence>
<evidence type="ECO:0000313" key="1">
    <source>
        <dbReference type="EMBL" id="EOA33091.1"/>
    </source>
</evidence>